<keyword evidence="10" id="KW-1185">Reference proteome</keyword>
<dbReference type="InterPro" id="IPR020846">
    <property type="entry name" value="MFS_dom"/>
</dbReference>
<gene>
    <name evidence="9" type="ORF">COEREDRAFT_14672</name>
</gene>
<name>A0A2G5BEW7_COERN</name>
<feature type="transmembrane region" description="Helical" evidence="7">
    <location>
        <begin position="113"/>
        <end position="132"/>
    </location>
</feature>
<dbReference type="Proteomes" id="UP000242474">
    <property type="component" value="Unassembled WGS sequence"/>
</dbReference>
<keyword evidence="2" id="KW-0813">Transport</keyword>
<dbReference type="PROSITE" id="PS50850">
    <property type="entry name" value="MFS"/>
    <property type="match status" value="1"/>
</dbReference>
<dbReference type="InterPro" id="IPR011701">
    <property type="entry name" value="MFS"/>
</dbReference>
<evidence type="ECO:0000256" key="1">
    <source>
        <dbReference type="ARBA" id="ARBA00004141"/>
    </source>
</evidence>
<proteinExistence type="predicted"/>
<keyword evidence="4 7" id="KW-1133">Transmembrane helix</keyword>
<feature type="transmembrane region" description="Helical" evidence="7">
    <location>
        <begin position="203"/>
        <end position="225"/>
    </location>
</feature>
<dbReference type="PANTHER" id="PTHR43791">
    <property type="entry name" value="PERMEASE-RELATED"/>
    <property type="match status" value="1"/>
</dbReference>
<comment type="subcellular location">
    <subcellularLocation>
        <location evidence="1">Membrane</location>
        <topology evidence="1">Multi-pass membrane protein</topology>
    </subcellularLocation>
</comment>
<evidence type="ECO:0000256" key="6">
    <source>
        <dbReference type="SAM" id="MobiDB-lite"/>
    </source>
</evidence>
<feature type="transmembrane region" description="Helical" evidence="7">
    <location>
        <begin position="398"/>
        <end position="418"/>
    </location>
</feature>
<reference evidence="9 10" key="1">
    <citation type="journal article" date="2015" name="Genome Biol. Evol.">
        <title>Phylogenomic analyses indicate that early fungi evolved digesting cell walls of algal ancestors of land plants.</title>
        <authorList>
            <person name="Chang Y."/>
            <person name="Wang S."/>
            <person name="Sekimoto S."/>
            <person name="Aerts A.L."/>
            <person name="Choi C."/>
            <person name="Clum A."/>
            <person name="LaButti K.M."/>
            <person name="Lindquist E.A."/>
            <person name="Yee Ngan C."/>
            <person name="Ohm R.A."/>
            <person name="Salamov A.A."/>
            <person name="Grigoriev I.V."/>
            <person name="Spatafora J.W."/>
            <person name="Berbee M.L."/>
        </authorList>
    </citation>
    <scope>NUCLEOTIDE SEQUENCE [LARGE SCALE GENOMIC DNA]</scope>
    <source>
        <strain evidence="9 10">NRRL 1564</strain>
    </source>
</reference>
<evidence type="ECO:0000256" key="4">
    <source>
        <dbReference type="ARBA" id="ARBA00022989"/>
    </source>
</evidence>
<feature type="transmembrane region" description="Helical" evidence="7">
    <location>
        <begin position="84"/>
        <end position="106"/>
    </location>
</feature>
<keyword evidence="3 7" id="KW-0812">Transmembrane</keyword>
<evidence type="ECO:0000256" key="2">
    <source>
        <dbReference type="ARBA" id="ARBA00022448"/>
    </source>
</evidence>
<evidence type="ECO:0000256" key="3">
    <source>
        <dbReference type="ARBA" id="ARBA00022692"/>
    </source>
</evidence>
<dbReference type="Pfam" id="PF07690">
    <property type="entry name" value="MFS_1"/>
    <property type="match status" value="1"/>
</dbReference>
<feature type="transmembrane region" description="Helical" evidence="7">
    <location>
        <begin position="337"/>
        <end position="355"/>
    </location>
</feature>
<dbReference type="STRING" id="763665.A0A2G5BEW7"/>
<dbReference type="SUPFAM" id="SSF103473">
    <property type="entry name" value="MFS general substrate transporter"/>
    <property type="match status" value="1"/>
</dbReference>
<feature type="transmembrane region" description="Helical" evidence="7">
    <location>
        <begin position="430"/>
        <end position="451"/>
    </location>
</feature>
<dbReference type="InterPro" id="IPR036259">
    <property type="entry name" value="MFS_trans_sf"/>
</dbReference>
<feature type="compositionally biased region" description="Polar residues" evidence="6">
    <location>
        <begin position="1"/>
        <end position="25"/>
    </location>
</feature>
<dbReference type="OrthoDB" id="3639251at2759"/>
<organism evidence="9 10">
    <name type="scientific">Coemansia reversa (strain ATCC 12441 / NRRL 1564)</name>
    <dbReference type="NCBI Taxonomy" id="763665"/>
    <lineage>
        <taxon>Eukaryota</taxon>
        <taxon>Fungi</taxon>
        <taxon>Fungi incertae sedis</taxon>
        <taxon>Zoopagomycota</taxon>
        <taxon>Kickxellomycotina</taxon>
        <taxon>Kickxellomycetes</taxon>
        <taxon>Kickxellales</taxon>
        <taxon>Kickxellaceae</taxon>
        <taxon>Coemansia</taxon>
    </lineage>
</organism>
<dbReference type="PANTHER" id="PTHR43791:SF36">
    <property type="entry name" value="TRANSPORTER, PUTATIVE (AFU_ORTHOLOGUE AFUA_6G08340)-RELATED"/>
    <property type="match status" value="1"/>
</dbReference>
<feature type="domain" description="Major facilitator superfamily (MFS) profile" evidence="8">
    <location>
        <begin position="47"/>
        <end position="456"/>
    </location>
</feature>
<keyword evidence="5 7" id="KW-0472">Membrane</keyword>
<dbReference type="FunFam" id="1.20.1250.20:FF:000018">
    <property type="entry name" value="MFS transporter permease"/>
    <property type="match status" value="1"/>
</dbReference>
<dbReference type="AlphaFoldDB" id="A0A2G5BEW7"/>
<protein>
    <submittedName>
        <fullName evidence="9">MFS general substrate transporter</fullName>
    </submittedName>
</protein>
<feature type="transmembrane region" description="Helical" evidence="7">
    <location>
        <begin position="274"/>
        <end position="299"/>
    </location>
</feature>
<feature type="transmembrane region" description="Helical" evidence="7">
    <location>
        <begin position="361"/>
        <end position="386"/>
    </location>
</feature>
<evidence type="ECO:0000259" key="8">
    <source>
        <dbReference type="PROSITE" id="PS50850"/>
    </source>
</evidence>
<evidence type="ECO:0000256" key="5">
    <source>
        <dbReference type="ARBA" id="ARBA00023136"/>
    </source>
</evidence>
<evidence type="ECO:0000313" key="10">
    <source>
        <dbReference type="Proteomes" id="UP000242474"/>
    </source>
</evidence>
<dbReference type="EMBL" id="KZ303494">
    <property type="protein sequence ID" value="PIA17558.1"/>
    <property type="molecule type" value="Genomic_DNA"/>
</dbReference>
<sequence>MQSEGDPDQSSVMSSKDSMQINTEESSSRDTEQKLIKAYLRKTDLRILPPTFAMYFLSVIDRNNIGNAKAAGMDKHLGLHGTQFNWVISAFFFTYIFFEVPSNILLKRFGPRIWLPFIAVCWSILVGCLAAAKSYGALITVRVLLGIFEAGYVPGFIYLTSFWYTRRQQAPRIALFFSAGVFAGIWAGPLASRLQSIKGSLEGYQYIFIIEASMTVAVAIIMVFMMQNYPISATFLKEDERAAALRMLEADWALSPKAKYSTQQVLRALSDWTVWAYAIIFWAAATGGTTQAIFGPTLIGAMGYTSTRAQALSAAPSACGFVGQILSMALPRIYERYSVWIMIFSASACAFYAIIASVDKIHVRFVFLCLSNFALSPNMPLVSVWMSNNVLGATKKGVASACTVMLGGIAGLIGSHIYRDKDYPQYRFGHIFVCICNAVIFLIALILNLYFKYENKRRDCKNESLDADTLTVDEIDALCDNRPDHRYTR</sequence>
<accession>A0A2G5BEW7</accession>
<feature type="transmembrane region" description="Helical" evidence="7">
    <location>
        <begin position="138"/>
        <end position="161"/>
    </location>
</feature>
<evidence type="ECO:0000256" key="7">
    <source>
        <dbReference type="SAM" id="Phobius"/>
    </source>
</evidence>
<feature type="transmembrane region" description="Helical" evidence="7">
    <location>
        <begin position="311"/>
        <end position="330"/>
    </location>
</feature>
<dbReference type="GO" id="GO:0016020">
    <property type="term" value="C:membrane"/>
    <property type="evidence" value="ECO:0007669"/>
    <property type="project" value="UniProtKB-SubCell"/>
</dbReference>
<feature type="region of interest" description="Disordered" evidence="6">
    <location>
        <begin position="1"/>
        <end position="29"/>
    </location>
</feature>
<dbReference type="Gene3D" id="1.20.1250.20">
    <property type="entry name" value="MFS general substrate transporter like domains"/>
    <property type="match status" value="2"/>
</dbReference>
<feature type="transmembrane region" description="Helical" evidence="7">
    <location>
        <begin position="173"/>
        <end position="191"/>
    </location>
</feature>
<evidence type="ECO:0000313" key="9">
    <source>
        <dbReference type="EMBL" id="PIA17558.1"/>
    </source>
</evidence>
<dbReference type="GO" id="GO:0022857">
    <property type="term" value="F:transmembrane transporter activity"/>
    <property type="evidence" value="ECO:0007669"/>
    <property type="project" value="InterPro"/>
</dbReference>